<keyword evidence="2" id="KW-0540">Nuclease</keyword>
<evidence type="ECO:0000259" key="1">
    <source>
        <dbReference type="Pfam" id="PF13392"/>
    </source>
</evidence>
<dbReference type="Gene3D" id="3.90.75.20">
    <property type="match status" value="1"/>
</dbReference>
<accession>A0A1X7G8K2</accession>
<evidence type="ECO:0000313" key="3">
    <source>
        <dbReference type="Proteomes" id="UP000192903"/>
    </source>
</evidence>
<name>A0A1X7G8K2_9HYPH</name>
<keyword evidence="3" id="KW-1185">Reference proteome</keyword>
<proteinExistence type="predicted"/>
<evidence type="ECO:0000313" key="2">
    <source>
        <dbReference type="EMBL" id="SMF65904.1"/>
    </source>
</evidence>
<organism evidence="2 3">
    <name type="scientific">Xaviernesmea oryzae</name>
    <dbReference type="NCBI Taxonomy" id="464029"/>
    <lineage>
        <taxon>Bacteria</taxon>
        <taxon>Pseudomonadati</taxon>
        <taxon>Pseudomonadota</taxon>
        <taxon>Alphaproteobacteria</taxon>
        <taxon>Hyphomicrobiales</taxon>
        <taxon>Rhizobiaceae</taxon>
        <taxon>Rhizobium/Agrobacterium group</taxon>
        <taxon>Xaviernesmea</taxon>
    </lineage>
</organism>
<dbReference type="STRING" id="464029.SAMN02982989_3418"/>
<keyword evidence="2" id="KW-0378">Hydrolase</keyword>
<dbReference type="Pfam" id="PF13392">
    <property type="entry name" value="HNH_3"/>
    <property type="match status" value="1"/>
</dbReference>
<sequence>MADRFKACSVEGCNGNAHWTAGGKKTWCHTHYMRWRRNGDTSVTKKTPNGVAYQWLLRAIEFDTEACIEWPFSGPPAGYGIFVKDGVSHYAHRFVCEQTHGEPPSHTRHEAAHWCGNARCVNKRHIRWATPAENQADRLVHGTDCRGEKSPTSKLTASQVQEIRALKGRRTAREIAEQFNIDPAHVSLLQRRKSWAHLD</sequence>
<gene>
    <name evidence="2" type="ORF">SAMN02982989_3418</name>
</gene>
<dbReference type="InterPro" id="IPR003615">
    <property type="entry name" value="HNH_nuc"/>
</dbReference>
<protein>
    <submittedName>
        <fullName evidence="2">HNH endonuclease</fullName>
    </submittedName>
</protein>
<dbReference type="GO" id="GO:0004519">
    <property type="term" value="F:endonuclease activity"/>
    <property type="evidence" value="ECO:0007669"/>
    <property type="project" value="UniProtKB-KW"/>
</dbReference>
<feature type="domain" description="HNH nuclease" evidence="1">
    <location>
        <begin position="89"/>
        <end position="135"/>
    </location>
</feature>
<keyword evidence="2" id="KW-0255">Endonuclease</keyword>
<dbReference type="OrthoDB" id="6631788at2"/>
<dbReference type="InterPro" id="IPR044925">
    <property type="entry name" value="His-Me_finger_sf"/>
</dbReference>
<dbReference type="Proteomes" id="UP000192903">
    <property type="component" value="Unassembled WGS sequence"/>
</dbReference>
<dbReference type="EMBL" id="FXAF01000011">
    <property type="protein sequence ID" value="SMF65904.1"/>
    <property type="molecule type" value="Genomic_DNA"/>
</dbReference>
<reference evidence="3" key="1">
    <citation type="submission" date="2017-04" db="EMBL/GenBank/DDBJ databases">
        <authorList>
            <person name="Varghese N."/>
            <person name="Submissions S."/>
        </authorList>
    </citation>
    <scope>NUCLEOTIDE SEQUENCE [LARGE SCALE GENOMIC DNA]</scope>
    <source>
        <strain evidence="3">B4P</strain>
    </source>
</reference>
<dbReference type="AlphaFoldDB" id="A0A1X7G8K2"/>
<dbReference type="SUPFAM" id="SSF54060">
    <property type="entry name" value="His-Me finger endonucleases"/>
    <property type="match status" value="1"/>
</dbReference>